<sequence>MTNADGNAGETPPSDPGSQPSELSSSGYEAPSIEHSQDRPDTGAAQPSYEFAPPTPDPGTPYPPAIDYPADIPYDYPPPPGLPPSMPGGAGYPPPLPGYPPPPPGYATPGGYPAGMSGYPGYPGGYGMPPANPTNSMAIGSLVASVLSLIMFFACGVGLLAALVGIGLGIVALNQIKQSAPGFGPQSGQLGYGPQSGHFGYGPYVEQPGRGLAIAGIAVGAFGTLINGVWLLFFIGSALGS</sequence>
<evidence type="ECO:0000256" key="1">
    <source>
        <dbReference type="SAM" id="MobiDB-lite"/>
    </source>
</evidence>
<evidence type="ECO:0000256" key="2">
    <source>
        <dbReference type="SAM" id="Phobius"/>
    </source>
</evidence>
<reference evidence="3 4" key="1">
    <citation type="submission" date="2018-12" db="EMBL/GenBank/DDBJ databases">
        <title>Draft genome sequences of Mycolicibacterium peregrinum isolated from a pig with lymphadenitis and from soil on the same Japanese pig farm.</title>
        <authorList>
            <person name="Komatsu T."/>
            <person name="Ohya K."/>
            <person name="Sawai K."/>
            <person name="Odoi J.O."/>
            <person name="Otsu K."/>
            <person name="Ota A."/>
            <person name="Ito T."/>
            <person name="Kawai M."/>
            <person name="Maruyama F."/>
        </authorList>
    </citation>
    <scope>NUCLEOTIDE SEQUENCE [LARGE SCALE GENOMIC DNA]</scope>
    <source>
        <strain evidence="3 4">138</strain>
    </source>
</reference>
<protein>
    <submittedName>
        <fullName evidence="3">DUF4190 domain-containing protein</fullName>
    </submittedName>
</protein>
<proteinExistence type="predicted"/>
<feature type="compositionally biased region" description="Polar residues" evidence="1">
    <location>
        <begin position="16"/>
        <end position="27"/>
    </location>
</feature>
<dbReference type="Proteomes" id="UP000297792">
    <property type="component" value="Unassembled WGS sequence"/>
</dbReference>
<feature type="transmembrane region" description="Helical" evidence="2">
    <location>
        <begin position="146"/>
        <end position="173"/>
    </location>
</feature>
<dbReference type="AlphaFoldDB" id="A0A4Z0HM51"/>
<name>A0A4Z0HM51_MYCPR</name>
<keyword evidence="4" id="KW-1185">Reference proteome</keyword>
<evidence type="ECO:0000313" key="4">
    <source>
        <dbReference type="Proteomes" id="UP000297792"/>
    </source>
</evidence>
<feature type="region of interest" description="Disordered" evidence="1">
    <location>
        <begin position="1"/>
        <end position="89"/>
    </location>
</feature>
<keyword evidence="2" id="KW-0812">Transmembrane</keyword>
<keyword evidence="2" id="KW-0472">Membrane</keyword>
<feature type="transmembrane region" description="Helical" evidence="2">
    <location>
        <begin position="212"/>
        <end position="235"/>
    </location>
</feature>
<dbReference type="EMBL" id="RWKA01000016">
    <property type="protein sequence ID" value="TGB38374.1"/>
    <property type="molecule type" value="Genomic_DNA"/>
</dbReference>
<accession>A0A4Z0HM51</accession>
<feature type="compositionally biased region" description="Pro residues" evidence="1">
    <location>
        <begin position="75"/>
        <end position="89"/>
    </location>
</feature>
<comment type="caution">
    <text evidence="3">The sequence shown here is derived from an EMBL/GenBank/DDBJ whole genome shotgun (WGS) entry which is preliminary data.</text>
</comment>
<keyword evidence="2" id="KW-1133">Transmembrane helix</keyword>
<feature type="compositionally biased region" description="Pro residues" evidence="1">
    <location>
        <begin position="53"/>
        <end position="66"/>
    </location>
</feature>
<gene>
    <name evidence="3" type="ORF">EJD98_24290</name>
</gene>
<dbReference type="RefSeq" id="WP_135361221.1">
    <property type="nucleotide sequence ID" value="NZ_JBLVUT010000001.1"/>
</dbReference>
<evidence type="ECO:0000313" key="3">
    <source>
        <dbReference type="EMBL" id="TGB38374.1"/>
    </source>
</evidence>
<organism evidence="3 4">
    <name type="scientific">Mycolicibacterium peregrinum</name>
    <name type="common">Mycobacterium peregrinum</name>
    <dbReference type="NCBI Taxonomy" id="43304"/>
    <lineage>
        <taxon>Bacteria</taxon>
        <taxon>Bacillati</taxon>
        <taxon>Actinomycetota</taxon>
        <taxon>Actinomycetes</taxon>
        <taxon>Mycobacteriales</taxon>
        <taxon>Mycobacteriaceae</taxon>
        <taxon>Mycolicibacterium</taxon>
    </lineage>
</organism>